<accession>A0AA37BRB8</accession>
<dbReference type="GO" id="GO:0004640">
    <property type="term" value="F:phosphoribosylanthranilate isomerase activity"/>
    <property type="evidence" value="ECO:0007669"/>
    <property type="project" value="TreeGrafter"/>
</dbReference>
<evidence type="ECO:0000256" key="7">
    <source>
        <dbReference type="ARBA" id="ARBA00022793"/>
    </source>
</evidence>
<keyword evidence="13" id="KW-1185">Reference proteome</keyword>
<feature type="domain" description="Indole-3-glycerol phosphate synthase" evidence="11">
    <location>
        <begin position="21"/>
        <end position="245"/>
    </location>
</feature>
<evidence type="ECO:0000313" key="13">
    <source>
        <dbReference type="Proteomes" id="UP000632195"/>
    </source>
</evidence>
<dbReference type="InterPro" id="IPR011060">
    <property type="entry name" value="RibuloseP-bd_barrel"/>
</dbReference>
<dbReference type="Pfam" id="PF00218">
    <property type="entry name" value="IGPS"/>
    <property type="match status" value="1"/>
</dbReference>
<evidence type="ECO:0000256" key="10">
    <source>
        <dbReference type="ARBA" id="ARBA00023239"/>
    </source>
</evidence>
<dbReference type="PANTHER" id="PTHR22854:SF2">
    <property type="entry name" value="INDOLE-3-GLYCEROL-PHOSPHATE SYNTHASE"/>
    <property type="match status" value="1"/>
</dbReference>
<keyword evidence="6" id="KW-0028">Amino-acid biosynthesis</keyword>
<dbReference type="InterPro" id="IPR013798">
    <property type="entry name" value="Indole-3-glycerol_P_synth_dom"/>
</dbReference>
<dbReference type="Proteomes" id="UP000632195">
    <property type="component" value="Unassembled WGS sequence"/>
</dbReference>
<dbReference type="PANTHER" id="PTHR22854">
    <property type="entry name" value="TRYPTOPHAN BIOSYNTHESIS PROTEIN"/>
    <property type="match status" value="1"/>
</dbReference>
<sequence>MTDMSVVDEIYRLNRERRKDSMERARGVRSMVSEISRINSRGKIGIIVEFKRRSPSGFSLARDTKPYQYLSNMRNERVVGYSVLTEERYFGGSFRDLQECQGLGKPLLAKDFIATVDMIDAEYSAGADVILLIADFLPDARIRELVSHAHSDGMEVLLEFHEISRIPSVRSAGADMVGYNRRDLRTMSMDPHEGEVVSRLLDMDCPVVLESGISSSNLSSSILDGFNAILVGTSLLNGDDLFSALEAVGI</sequence>
<dbReference type="PROSITE" id="PS00614">
    <property type="entry name" value="IGPS"/>
    <property type="match status" value="1"/>
</dbReference>
<evidence type="ECO:0000256" key="1">
    <source>
        <dbReference type="ARBA" id="ARBA00001633"/>
    </source>
</evidence>
<dbReference type="SUPFAM" id="SSF51366">
    <property type="entry name" value="Ribulose-phoshate binding barrel"/>
    <property type="match status" value="1"/>
</dbReference>
<dbReference type="InterPro" id="IPR013785">
    <property type="entry name" value="Aldolase_TIM"/>
</dbReference>
<comment type="similarity">
    <text evidence="3">Belongs to the TrpC family.</text>
</comment>
<keyword evidence="7" id="KW-0210">Decarboxylase</keyword>
<evidence type="ECO:0000256" key="2">
    <source>
        <dbReference type="ARBA" id="ARBA00004696"/>
    </source>
</evidence>
<keyword evidence="9" id="KW-0057">Aromatic amino acid biosynthesis</keyword>
<reference evidence="12" key="2">
    <citation type="submission" date="2022-09" db="EMBL/GenBank/DDBJ databases">
        <authorList>
            <person name="Sun Q."/>
            <person name="Ohkuma M."/>
        </authorList>
    </citation>
    <scope>NUCLEOTIDE SEQUENCE</scope>
    <source>
        <strain evidence="12">JCM 13583</strain>
    </source>
</reference>
<evidence type="ECO:0000256" key="9">
    <source>
        <dbReference type="ARBA" id="ARBA00023141"/>
    </source>
</evidence>
<reference evidence="12" key="1">
    <citation type="journal article" date="2014" name="Int. J. Syst. Evol. Microbiol.">
        <title>Complete genome sequence of Corynebacterium casei LMG S-19264T (=DSM 44701T), isolated from a smear-ripened cheese.</title>
        <authorList>
            <consortium name="US DOE Joint Genome Institute (JGI-PGF)"/>
            <person name="Walter F."/>
            <person name="Albersmeier A."/>
            <person name="Kalinowski J."/>
            <person name="Ruckert C."/>
        </authorList>
    </citation>
    <scope>NUCLEOTIDE SEQUENCE</scope>
    <source>
        <strain evidence="12">JCM 13583</strain>
    </source>
</reference>
<evidence type="ECO:0000313" key="12">
    <source>
        <dbReference type="EMBL" id="GGM73042.1"/>
    </source>
</evidence>
<dbReference type="InterPro" id="IPR045186">
    <property type="entry name" value="Indole-3-glycerol_P_synth"/>
</dbReference>
<evidence type="ECO:0000256" key="3">
    <source>
        <dbReference type="ARBA" id="ARBA00008737"/>
    </source>
</evidence>
<comment type="caution">
    <text evidence="12">The sequence shown here is derived from an EMBL/GenBank/DDBJ whole genome shotgun (WGS) entry which is preliminary data.</text>
</comment>
<dbReference type="GO" id="GO:0004425">
    <property type="term" value="F:indole-3-glycerol-phosphate synthase activity"/>
    <property type="evidence" value="ECO:0007669"/>
    <property type="project" value="UniProtKB-EC"/>
</dbReference>
<dbReference type="EMBL" id="BMNY01000001">
    <property type="protein sequence ID" value="GGM73042.1"/>
    <property type="molecule type" value="Genomic_DNA"/>
</dbReference>
<dbReference type="InterPro" id="IPR001468">
    <property type="entry name" value="Indole-3-GlycerolPSynthase_CS"/>
</dbReference>
<comment type="catalytic activity">
    <reaction evidence="1">
        <text>1-(2-carboxyphenylamino)-1-deoxy-D-ribulose 5-phosphate + H(+) = (1S,2R)-1-C-(indol-3-yl)glycerol 3-phosphate + CO2 + H2O</text>
        <dbReference type="Rhea" id="RHEA:23476"/>
        <dbReference type="ChEBI" id="CHEBI:15377"/>
        <dbReference type="ChEBI" id="CHEBI:15378"/>
        <dbReference type="ChEBI" id="CHEBI:16526"/>
        <dbReference type="ChEBI" id="CHEBI:58613"/>
        <dbReference type="ChEBI" id="CHEBI:58866"/>
        <dbReference type="EC" id="4.1.1.48"/>
    </reaction>
</comment>
<evidence type="ECO:0000256" key="6">
    <source>
        <dbReference type="ARBA" id="ARBA00022605"/>
    </source>
</evidence>
<evidence type="ECO:0000256" key="8">
    <source>
        <dbReference type="ARBA" id="ARBA00022822"/>
    </source>
</evidence>
<dbReference type="EC" id="4.1.1.48" evidence="4"/>
<dbReference type="GO" id="GO:0000162">
    <property type="term" value="P:L-tryptophan biosynthetic process"/>
    <property type="evidence" value="ECO:0007669"/>
    <property type="project" value="UniProtKB-KW"/>
</dbReference>
<gene>
    <name evidence="12" type="primary">trpC</name>
    <name evidence="12" type="ORF">GCM10007108_08880</name>
</gene>
<evidence type="ECO:0000256" key="4">
    <source>
        <dbReference type="ARBA" id="ARBA00012362"/>
    </source>
</evidence>
<keyword evidence="10" id="KW-0456">Lyase</keyword>
<evidence type="ECO:0000259" key="11">
    <source>
        <dbReference type="Pfam" id="PF00218"/>
    </source>
</evidence>
<organism evidence="12 13">
    <name type="scientific">Thermogymnomonas acidicola</name>
    <dbReference type="NCBI Taxonomy" id="399579"/>
    <lineage>
        <taxon>Archaea</taxon>
        <taxon>Methanobacteriati</taxon>
        <taxon>Thermoplasmatota</taxon>
        <taxon>Thermoplasmata</taxon>
        <taxon>Thermoplasmatales</taxon>
        <taxon>Thermogymnomonas</taxon>
    </lineage>
</organism>
<evidence type="ECO:0000256" key="5">
    <source>
        <dbReference type="ARBA" id="ARBA00018080"/>
    </source>
</evidence>
<name>A0AA37BRB8_9ARCH</name>
<comment type="pathway">
    <text evidence="2">Amino-acid biosynthesis; L-tryptophan biosynthesis; L-tryptophan from chorismate: step 4/5.</text>
</comment>
<dbReference type="AlphaFoldDB" id="A0AA37BRB8"/>
<proteinExistence type="inferred from homology"/>
<protein>
    <recommendedName>
        <fullName evidence="5">Indole-3-glycerol phosphate synthase</fullName>
        <ecNumber evidence="4">4.1.1.48</ecNumber>
    </recommendedName>
</protein>
<keyword evidence="8" id="KW-0822">Tryptophan biosynthesis</keyword>
<dbReference type="Gene3D" id="3.20.20.70">
    <property type="entry name" value="Aldolase class I"/>
    <property type="match status" value="1"/>
</dbReference>